<evidence type="ECO:0000256" key="1">
    <source>
        <dbReference type="ARBA" id="ARBA00023172"/>
    </source>
</evidence>
<keyword evidence="4" id="KW-0472">Membrane</keyword>
<dbReference type="InterPro" id="IPR050445">
    <property type="entry name" value="Bact_polysacc_biosynth/exp"/>
</dbReference>
<dbReference type="RefSeq" id="WP_206253017.1">
    <property type="nucleotide sequence ID" value="NZ_CP071060.1"/>
</dbReference>
<dbReference type="InterPro" id="IPR013762">
    <property type="entry name" value="Integrase-like_cat_sf"/>
</dbReference>
<accession>A0ABX7M101</accession>
<feature type="coiled-coil region" evidence="2">
    <location>
        <begin position="233"/>
        <end position="392"/>
    </location>
</feature>
<keyword evidence="4" id="KW-0812">Transmembrane</keyword>
<keyword evidence="4" id="KW-1133">Transmembrane helix</keyword>
<dbReference type="SUPFAM" id="SSF56349">
    <property type="entry name" value="DNA breaking-rejoining enzymes"/>
    <property type="match status" value="1"/>
</dbReference>
<evidence type="ECO:0000259" key="5">
    <source>
        <dbReference type="PROSITE" id="PS51898"/>
    </source>
</evidence>
<dbReference type="PANTHER" id="PTHR32309">
    <property type="entry name" value="TYROSINE-PROTEIN KINASE"/>
    <property type="match status" value="1"/>
</dbReference>
<evidence type="ECO:0000256" key="3">
    <source>
        <dbReference type="SAM" id="MobiDB-lite"/>
    </source>
</evidence>
<evidence type="ECO:0000313" key="6">
    <source>
        <dbReference type="EMBL" id="QSI75447.1"/>
    </source>
</evidence>
<evidence type="ECO:0000256" key="4">
    <source>
        <dbReference type="SAM" id="Phobius"/>
    </source>
</evidence>
<sequence length="664" mass="71310">MSSFAGAAMRGAGVFSAPPALGPDLQVRRSRRWRVFGAVFIACSVLGLIYDFSRPAEYRAEARVQITPAASLPPVSSSQQPSNAAPPPAPGLADEVQRLTGRPLIERVRDQLHRAGVEMDGLESADAIQRILSAEAVADSRIVELSAVGRHPDALARLVNGLIGVYRDEIAEQFQKTAAQTLTQSREELDRLSARIAEKRAAVEAFQAQHNIVSANHQENALLSGVKDMSTSLNVANDRVVAAEARLRSLRESAAAGKSIERARDNPTLASIEQRASQTREALRDMERNYTADYMAIDPNARALRARLAELEAQLKAQRSASRDASIAEAQEELATAQEAANRLRQQMAGARGVVQSFAIRVSEYKAMQDELDQLEALHRSSLERLVKLEASERARMPSLSVIEWASTPHDTWRPRYARDAAIVLAAALLAALFAVWLVDYLQSRGPQPAVVVSPVWLGGGASAVQIGPNAQPPQLQAARPDLLPAPLALPRELSDSESSALLAAASGASRVALRCLFAGVDPSELLILRAGDVDLEQAALRVGGASQRRIGLTADALADLRSEAPDQPLLRNAAGAPLDRAALDSLLLCLAHDAGVQAPAEVTADALRHSYLSHLARQGVRFSDLALRVGAVPAERLAAYSAMAPTGQRLAAEQVDWFYPPVH</sequence>
<feature type="compositionally biased region" description="Low complexity" evidence="3">
    <location>
        <begin position="71"/>
        <end position="83"/>
    </location>
</feature>
<protein>
    <recommendedName>
        <fullName evidence="5">Tyr recombinase domain-containing protein</fullName>
    </recommendedName>
</protein>
<dbReference type="Gene3D" id="1.10.443.10">
    <property type="entry name" value="Intergrase catalytic core"/>
    <property type="match status" value="1"/>
</dbReference>
<dbReference type="InterPro" id="IPR002104">
    <property type="entry name" value="Integrase_catalytic"/>
</dbReference>
<keyword evidence="7" id="KW-1185">Reference proteome</keyword>
<proteinExistence type="predicted"/>
<feature type="domain" description="Tyr recombinase" evidence="5">
    <location>
        <begin position="489"/>
        <end position="656"/>
    </location>
</feature>
<dbReference type="InterPro" id="IPR011010">
    <property type="entry name" value="DNA_brk_join_enz"/>
</dbReference>
<organism evidence="6 7">
    <name type="scientific">Niveibacterium microcysteis</name>
    <dbReference type="NCBI Taxonomy" id="2811415"/>
    <lineage>
        <taxon>Bacteria</taxon>
        <taxon>Pseudomonadati</taxon>
        <taxon>Pseudomonadota</taxon>
        <taxon>Betaproteobacteria</taxon>
        <taxon>Rhodocyclales</taxon>
        <taxon>Rhodocyclaceae</taxon>
        <taxon>Niveibacterium</taxon>
    </lineage>
</organism>
<name>A0ABX7M101_9RHOO</name>
<keyword evidence="1" id="KW-0233">DNA recombination</keyword>
<reference evidence="6 7" key="1">
    <citation type="submission" date="2021-02" db="EMBL/GenBank/DDBJ databases">
        <title>Niveibacterium changnyeongensis HC41.</title>
        <authorList>
            <person name="Kang M."/>
        </authorList>
    </citation>
    <scope>NUCLEOTIDE SEQUENCE [LARGE SCALE GENOMIC DNA]</scope>
    <source>
        <strain evidence="6 7">HC41</strain>
    </source>
</reference>
<dbReference type="Proteomes" id="UP000663570">
    <property type="component" value="Chromosome"/>
</dbReference>
<keyword evidence="2" id="KW-0175">Coiled coil</keyword>
<evidence type="ECO:0000313" key="7">
    <source>
        <dbReference type="Proteomes" id="UP000663570"/>
    </source>
</evidence>
<dbReference type="PROSITE" id="PS51898">
    <property type="entry name" value="TYR_RECOMBINASE"/>
    <property type="match status" value="1"/>
</dbReference>
<gene>
    <name evidence="6" type="ORF">JY500_13110</name>
</gene>
<feature type="region of interest" description="Disordered" evidence="3">
    <location>
        <begin position="71"/>
        <end position="92"/>
    </location>
</feature>
<dbReference type="PANTHER" id="PTHR32309:SF31">
    <property type="entry name" value="CAPSULAR EXOPOLYSACCHARIDE FAMILY"/>
    <property type="match status" value="1"/>
</dbReference>
<feature type="coiled-coil region" evidence="2">
    <location>
        <begin position="182"/>
        <end position="209"/>
    </location>
</feature>
<evidence type="ECO:0000256" key="2">
    <source>
        <dbReference type="SAM" id="Coils"/>
    </source>
</evidence>
<dbReference type="EMBL" id="CP071060">
    <property type="protein sequence ID" value="QSI75447.1"/>
    <property type="molecule type" value="Genomic_DNA"/>
</dbReference>
<feature type="transmembrane region" description="Helical" evidence="4">
    <location>
        <begin position="32"/>
        <end position="50"/>
    </location>
</feature>